<feature type="transmembrane region" description="Helical" evidence="1">
    <location>
        <begin position="67"/>
        <end position="91"/>
    </location>
</feature>
<protein>
    <submittedName>
        <fullName evidence="2">Uncharacterized protein</fullName>
    </submittedName>
</protein>
<reference evidence="2 3" key="1">
    <citation type="submission" date="2016-07" db="EMBL/GenBank/DDBJ databases">
        <title>Pervasive Adenine N6-methylation of Active Genes in Fungi.</title>
        <authorList>
            <consortium name="DOE Joint Genome Institute"/>
            <person name="Mondo S.J."/>
            <person name="Dannebaum R.O."/>
            <person name="Kuo R.C."/>
            <person name="Labutti K."/>
            <person name="Haridas S."/>
            <person name="Kuo A."/>
            <person name="Salamov A."/>
            <person name="Ahrendt S.R."/>
            <person name="Lipzen A."/>
            <person name="Sullivan W."/>
            <person name="Andreopoulos W.B."/>
            <person name="Clum A."/>
            <person name="Lindquist E."/>
            <person name="Daum C."/>
            <person name="Ramamoorthy G.K."/>
            <person name="Gryganskyi A."/>
            <person name="Culley D."/>
            <person name="Magnuson J.K."/>
            <person name="James T.Y."/>
            <person name="O'Malley M.A."/>
            <person name="Stajich J.E."/>
            <person name="Spatafora J.W."/>
            <person name="Visel A."/>
            <person name="Grigoriev I.V."/>
        </authorList>
    </citation>
    <scope>NUCLEOTIDE SEQUENCE [LARGE SCALE GENOMIC DNA]</scope>
    <source>
        <strain evidence="2 3">JEL800</strain>
    </source>
</reference>
<keyword evidence="1" id="KW-0812">Transmembrane</keyword>
<feature type="transmembrane region" description="Helical" evidence="1">
    <location>
        <begin position="20"/>
        <end position="46"/>
    </location>
</feature>
<comment type="caution">
    <text evidence="2">The sequence shown here is derived from an EMBL/GenBank/DDBJ whole genome shotgun (WGS) entry which is preliminary data.</text>
</comment>
<keyword evidence="1" id="KW-1133">Transmembrane helix</keyword>
<dbReference type="AlphaFoldDB" id="A0A1Y2CEL5"/>
<feature type="transmembrane region" description="Helical" evidence="1">
    <location>
        <begin position="97"/>
        <end position="116"/>
    </location>
</feature>
<dbReference type="OrthoDB" id="10460245at2759"/>
<evidence type="ECO:0000313" key="3">
    <source>
        <dbReference type="Proteomes" id="UP000193642"/>
    </source>
</evidence>
<keyword evidence="1" id="KW-0472">Membrane</keyword>
<dbReference type="Proteomes" id="UP000193642">
    <property type="component" value="Unassembled WGS sequence"/>
</dbReference>
<evidence type="ECO:0000256" key="1">
    <source>
        <dbReference type="SAM" id="Phobius"/>
    </source>
</evidence>
<name>A0A1Y2CEL5_9FUNG</name>
<accession>A0A1Y2CEL5</accession>
<gene>
    <name evidence="2" type="ORF">BCR33DRAFT_169225</name>
</gene>
<proteinExistence type="predicted"/>
<evidence type="ECO:0000313" key="2">
    <source>
        <dbReference type="EMBL" id="ORY45493.1"/>
    </source>
</evidence>
<keyword evidence="3" id="KW-1185">Reference proteome</keyword>
<sequence length="228" mass="25271">MGVIMLSQLPTVNEPMSRSIISYLDIISGIYVLAFELFILGVYALYLRKTRRNLSGSALDVSPFQILSGYGIASCFIILLLEALTAVAGNYTSPDITIRYVLAFGQYSCQILYTYIQLSMKYALHRDRLRNEKANEIAVEIAKEIASGTLSPDASSVQLSSRESNIILSPQNTASMTFIPRTRSKMDLRQGRPITWAAGLQLMQSRPISYASEGSNNCVATFDVQNMK</sequence>
<organism evidence="2 3">
    <name type="scientific">Rhizoclosmatium globosum</name>
    <dbReference type="NCBI Taxonomy" id="329046"/>
    <lineage>
        <taxon>Eukaryota</taxon>
        <taxon>Fungi</taxon>
        <taxon>Fungi incertae sedis</taxon>
        <taxon>Chytridiomycota</taxon>
        <taxon>Chytridiomycota incertae sedis</taxon>
        <taxon>Chytridiomycetes</taxon>
        <taxon>Chytridiales</taxon>
        <taxon>Chytriomycetaceae</taxon>
        <taxon>Rhizoclosmatium</taxon>
    </lineage>
</organism>
<dbReference type="EMBL" id="MCGO01000019">
    <property type="protein sequence ID" value="ORY45493.1"/>
    <property type="molecule type" value="Genomic_DNA"/>
</dbReference>